<dbReference type="AlphaFoldDB" id="X0S7U4"/>
<evidence type="ECO:0000256" key="2">
    <source>
        <dbReference type="ARBA" id="ARBA00023002"/>
    </source>
</evidence>
<comment type="similarity">
    <text evidence="1">Belongs to the LDH2/MDH2 oxidoreductase family.</text>
</comment>
<dbReference type="InterPro" id="IPR003767">
    <property type="entry name" value="Malate/L-lactate_DH-like"/>
</dbReference>
<dbReference type="PANTHER" id="PTHR11091:SF0">
    <property type="entry name" value="MALATE DEHYDROGENASE"/>
    <property type="match status" value="1"/>
</dbReference>
<name>X0S7U4_9ZZZZ</name>
<evidence type="ECO:0008006" key="4">
    <source>
        <dbReference type="Google" id="ProtNLM"/>
    </source>
</evidence>
<sequence>MDILIKKEDLLVLCQKILISRGVPQKDANIVSDALTEANLRGQDSHGVIRLSKWITGIEAGAINPLCRVKKIRETCGTTLLDGDQGLGPVVGVEASNIVICKAKEIGICLVSVRRASHLGMLAYYTEFMAKEGMIGICMTNTEPG</sequence>
<dbReference type="InterPro" id="IPR043143">
    <property type="entry name" value="Mal/L-sulf/L-lact_DH-like_NADP"/>
</dbReference>
<dbReference type="PANTHER" id="PTHR11091">
    <property type="entry name" value="OXIDOREDUCTASE-RELATED"/>
    <property type="match status" value="1"/>
</dbReference>
<dbReference type="EMBL" id="BARS01009249">
    <property type="protein sequence ID" value="GAF71977.1"/>
    <property type="molecule type" value="Genomic_DNA"/>
</dbReference>
<dbReference type="Gene3D" id="1.10.1530.10">
    <property type="match status" value="1"/>
</dbReference>
<dbReference type="SUPFAM" id="SSF89733">
    <property type="entry name" value="L-sulfolactate dehydrogenase-like"/>
    <property type="match status" value="1"/>
</dbReference>
<evidence type="ECO:0000256" key="1">
    <source>
        <dbReference type="ARBA" id="ARBA00006056"/>
    </source>
</evidence>
<dbReference type="Pfam" id="PF02615">
    <property type="entry name" value="Ldh_2"/>
    <property type="match status" value="1"/>
</dbReference>
<gene>
    <name evidence="3" type="ORF">S01H1_17432</name>
</gene>
<proteinExistence type="inferred from homology"/>
<accession>X0S7U4</accession>
<dbReference type="GO" id="GO:0016491">
    <property type="term" value="F:oxidoreductase activity"/>
    <property type="evidence" value="ECO:0007669"/>
    <property type="project" value="UniProtKB-KW"/>
</dbReference>
<organism evidence="3">
    <name type="scientific">marine sediment metagenome</name>
    <dbReference type="NCBI Taxonomy" id="412755"/>
    <lineage>
        <taxon>unclassified sequences</taxon>
        <taxon>metagenomes</taxon>
        <taxon>ecological metagenomes</taxon>
    </lineage>
</organism>
<evidence type="ECO:0000313" key="3">
    <source>
        <dbReference type="EMBL" id="GAF71977.1"/>
    </source>
</evidence>
<dbReference type="InterPro" id="IPR036111">
    <property type="entry name" value="Mal/L-sulfo/L-lacto_DH-like_sf"/>
</dbReference>
<dbReference type="InterPro" id="IPR043144">
    <property type="entry name" value="Mal/L-sulf/L-lact_DH-like_ah"/>
</dbReference>
<keyword evidence="2" id="KW-0560">Oxidoreductase</keyword>
<reference evidence="3" key="1">
    <citation type="journal article" date="2014" name="Front. Microbiol.">
        <title>High frequency of phylogenetically diverse reductive dehalogenase-homologous genes in deep subseafloor sedimentary metagenomes.</title>
        <authorList>
            <person name="Kawai M."/>
            <person name="Futagami T."/>
            <person name="Toyoda A."/>
            <person name="Takaki Y."/>
            <person name="Nishi S."/>
            <person name="Hori S."/>
            <person name="Arai W."/>
            <person name="Tsubouchi T."/>
            <person name="Morono Y."/>
            <person name="Uchiyama I."/>
            <person name="Ito T."/>
            <person name="Fujiyama A."/>
            <person name="Inagaki F."/>
            <person name="Takami H."/>
        </authorList>
    </citation>
    <scope>NUCLEOTIDE SEQUENCE</scope>
    <source>
        <strain evidence="3">Expedition CK06-06</strain>
    </source>
</reference>
<comment type="caution">
    <text evidence="3">The sequence shown here is derived from an EMBL/GenBank/DDBJ whole genome shotgun (WGS) entry which is preliminary data.</text>
</comment>
<dbReference type="Gene3D" id="3.30.1370.60">
    <property type="entry name" value="Hypothetical oxidoreductase yiak, domain 2"/>
    <property type="match status" value="1"/>
</dbReference>
<protein>
    <recommendedName>
        <fullName evidence="4">Ldh family oxidoreductase</fullName>
    </recommendedName>
</protein>
<feature type="non-terminal residue" evidence="3">
    <location>
        <position position="145"/>
    </location>
</feature>